<evidence type="ECO:0000259" key="1">
    <source>
        <dbReference type="Pfam" id="PF06114"/>
    </source>
</evidence>
<dbReference type="PANTHER" id="PTHR43236">
    <property type="entry name" value="ANTITOXIN HIGA1"/>
    <property type="match status" value="1"/>
</dbReference>
<evidence type="ECO:0000313" key="3">
    <source>
        <dbReference type="Proteomes" id="UP000579647"/>
    </source>
</evidence>
<dbReference type="PANTHER" id="PTHR43236:SF1">
    <property type="entry name" value="BLL7220 PROTEIN"/>
    <property type="match status" value="1"/>
</dbReference>
<name>A0A840W9D7_9ACTN</name>
<dbReference type="EMBL" id="JACHDO010000001">
    <property type="protein sequence ID" value="MBB5493670.1"/>
    <property type="molecule type" value="Genomic_DNA"/>
</dbReference>
<proteinExistence type="predicted"/>
<dbReference type="Pfam" id="PF06114">
    <property type="entry name" value="Peptidase_M78"/>
    <property type="match status" value="1"/>
</dbReference>
<dbReference type="Proteomes" id="UP000579647">
    <property type="component" value="Unassembled WGS sequence"/>
</dbReference>
<dbReference type="InterPro" id="IPR010359">
    <property type="entry name" value="IrrE_HExxH"/>
</dbReference>
<feature type="domain" description="IrrE N-terminal-like" evidence="1">
    <location>
        <begin position="40"/>
        <end position="155"/>
    </location>
</feature>
<dbReference type="InterPro" id="IPR052345">
    <property type="entry name" value="Rad_response_metalloprotease"/>
</dbReference>
<gene>
    <name evidence="2" type="ORF">HNR07_004807</name>
</gene>
<organism evidence="2 3">
    <name type="scientific">Nocardiopsis metallicus</name>
    <dbReference type="NCBI Taxonomy" id="179819"/>
    <lineage>
        <taxon>Bacteria</taxon>
        <taxon>Bacillati</taxon>
        <taxon>Actinomycetota</taxon>
        <taxon>Actinomycetes</taxon>
        <taxon>Streptosporangiales</taxon>
        <taxon>Nocardiopsidaceae</taxon>
        <taxon>Nocardiopsis</taxon>
    </lineage>
</organism>
<dbReference type="AlphaFoldDB" id="A0A840W9D7"/>
<reference evidence="2 3" key="1">
    <citation type="submission" date="2020-08" db="EMBL/GenBank/DDBJ databases">
        <title>Sequencing the genomes of 1000 actinobacteria strains.</title>
        <authorList>
            <person name="Klenk H.-P."/>
        </authorList>
    </citation>
    <scope>NUCLEOTIDE SEQUENCE [LARGE SCALE GENOMIC DNA]</scope>
    <source>
        <strain evidence="2 3">DSM 44598</strain>
    </source>
</reference>
<evidence type="ECO:0000313" key="2">
    <source>
        <dbReference type="EMBL" id="MBB5493670.1"/>
    </source>
</evidence>
<keyword evidence="3" id="KW-1185">Reference proteome</keyword>
<comment type="caution">
    <text evidence="2">The sequence shown here is derived from an EMBL/GenBank/DDBJ whole genome shotgun (WGS) entry which is preliminary data.</text>
</comment>
<protein>
    <submittedName>
        <fullName evidence="2">Zn-dependent peptidase ImmA (M78 family)</fullName>
    </submittedName>
</protein>
<dbReference type="Gene3D" id="1.10.10.2910">
    <property type="match status" value="1"/>
</dbReference>
<accession>A0A840W9D7</accession>
<sequence>MSAEAEGRSAAERFREEQHLGVQPLGDLVALIEQATGIDVAVLEADQDQHGLMMRDPQRDAVFIGVACTSRPMRQRSTLAHELGHVLFTDVTDNSAGAWSHRSHEEIRADAFARHLLIPIEGLREFLGERELLSQSVLSEVVQRFLVSPSIAAIALCQAGYIDAATKREWLALTTPQLATRFGWSDQYRALRDESARRRAPQRLLARAISAYAEGVLSVQAIATLRGITRQEAEAELREAGVVPSEQPVEWADLTELPDADVDLAALDAALEGPDHDAAAPEVTAGEDG</sequence>
<dbReference type="RefSeq" id="WP_184366825.1">
    <property type="nucleotide sequence ID" value="NZ_BAAAKM010000169.1"/>
</dbReference>